<evidence type="ECO:0000256" key="4">
    <source>
        <dbReference type="ARBA" id="ARBA00022603"/>
    </source>
</evidence>
<feature type="compositionally biased region" description="Acidic residues" evidence="11">
    <location>
        <begin position="106"/>
        <end position="119"/>
    </location>
</feature>
<dbReference type="PROSITE" id="PS51686">
    <property type="entry name" value="SAM_MT_RSMB_NOP"/>
    <property type="match status" value="1"/>
</dbReference>
<dbReference type="NCBIfam" id="TIGR00446">
    <property type="entry name" value="nop2p"/>
    <property type="match status" value="1"/>
</dbReference>
<evidence type="ECO:0000256" key="5">
    <source>
        <dbReference type="ARBA" id="ARBA00022679"/>
    </source>
</evidence>
<keyword evidence="14" id="KW-1185">Reference proteome</keyword>
<organism evidence="13 14">
    <name type="scientific">Gomphillus americanus</name>
    <dbReference type="NCBI Taxonomy" id="1940652"/>
    <lineage>
        <taxon>Eukaryota</taxon>
        <taxon>Fungi</taxon>
        <taxon>Dikarya</taxon>
        <taxon>Ascomycota</taxon>
        <taxon>Pezizomycotina</taxon>
        <taxon>Lecanoromycetes</taxon>
        <taxon>OSLEUM clade</taxon>
        <taxon>Ostropomycetidae</taxon>
        <taxon>Ostropales</taxon>
        <taxon>Graphidaceae</taxon>
        <taxon>Gomphilloideae</taxon>
        <taxon>Gomphillus</taxon>
    </lineage>
</organism>
<dbReference type="PRINTS" id="PR02008">
    <property type="entry name" value="RCMTFAMILY"/>
</dbReference>
<keyword evidence="7 10" id="KW-0694">RNA-binding</keyword>
<comment type="caution">
    <text evidence="13">The sequence shown here is derived from an EMBL/GenBank/DDBJ whole genome shotgun (WGS) entry which is preliminary data.</text>
</comment>
<evidence type="ECO:0000259" key="12">
    <source>
        <dbReference type="PROSITE" id="PS51686"/>
    </source>
</evidence>
<dbReference type="Gene3D" id="3.40.50.150">
    <property type="entry name" value="Vaccinia Virus protein VP39"/>
    <property type="match status" value="1"/>
</dbReference>
<dbReference type="PANTHER" id="PTHR22807">
    <property type="entry name" value="NOP2 YEAST -RELATED NOL1/NOP2/FMU SUN DOMAIN-CONTAINING"/>
    <property type="match status" value="1"/>
</dbReference>
<keyword evidence="6 10" id="KW-0949">S-adenosyl-L-methionine</keyword>
<dbReference type="GO" id="GO:0005730">
    <property type="term" value="C:nucleolus"/>
    <property type="evidence" value="ECO:0007669"/>
    <property type="project" value="UniProtKB-SubCell"/>
</dbReference>
<evidence type="ECO:0000313" key="13">
    <source>
        <dbReference type="EMBL" id="CAF9911301.1"/>
    </source>
</evidence>
<evidence type="ECO:0000256" key="7">
    <source>
        <dbReference type="ARBA" id="ARBA00022884"/>
    </source>
</evidence>
<reference evidence="13" key="1">
    <citation type="submission" date="2021-03" db="EMBL/GenBank/DDBJ databases">
        <authorList>
            <person name="Tagirdzhanova G."/>
        </authorList>
    </citation>
    <scope>NUCLEOTIDE SEQUENCE</scope>
</reference>
<proteinExistence type="inferred from homology"/>
<dbReference type="Gene3D" id="3.30.70.1170">
    <property type="entry name" value="Sun protein, domain 3"/>
    <property type="match status" value="1"/>
</dbReference>
<accession>A0A8H3EYS7</accession>
<dbReference type="InterPro" id="IPR001678">
    <property type="entry name" value="MeTrfase_RsmB-F_NOP2_dom"/>
</dbReference>
<dbReference type="SUPFAM" id="SSF53335">
    <property type="entry name" value="S-adenosyl-L-methionine-dependent methyltransferases"/>
    <property type="match status" value="1"/>
</dbReference>
<feature type="binding site" evidence="10">
    <location>
        <position position="462"/>
    </location>
    <ligand>
        <name>S-adenosyl-L-methionine</name>
        <dbReference type="ChEBI" id="CHEBI:59789"/>
    </ligand>
</feature>
<comment type="subcellular location">
    <subcellularLocation>
        <location evidence="1">Nucleus</location>
        <location evidence="1">Nucleolus</location>
    </subcellularLocation>
</comment>
<dbReference type="FunFam" id="3.30.70.1170:FF:000001">
    <property type="entry name" value="Ribosomal RNA methyltransferase Nop2"/>
    <property type="match status" value="1"/>
</dbReference>
<dbReference type="PANTHER" id="PTHR22807:SF30">
    <property type="entry name" value="28S RRNA (CYTOSINE(4447)-C(5))-METHYLTRANSFERASE-RELATED"/>
    <property type="match status" value="1"/>
</dbReference>
<dbReference type="InterPro" id="IPR029063">
    <property type="entry name" value="SAM-dependent_MTases_sf"/>
</dbReference>
<feature type="region of interest" description="Disordered" evidence="11">
    <location>
        <begin position="612"/>
        <end position="647"/>
    </location>
</feature>
<dbReference type="EMBL" id="CAJPDQ010000006">
    <property type="protein sequence ID" value="CAF9911301.1"/>
    <property type="molecule type" value="Genomic_DNA"/>
</dbReference>
<sequence length="719" mass="78918">MGAGRRMKRKQGAPPSYEDLQRAKQQKTNGKQNQGRGQKRSAPSDFSDSRSNKRQSNGSRPGRPMRDVYMSGALGVKTTEGKPAKAVNGRIAKPKIIPKEEPVRQEDEEDIDIEDEEDDLTSKGSSEDGVDLLQSEEVLQVDEDDSPEEDEFGSSVFDSEEDTPAQKETMFSDDENDSDAEEILTAANIAGLSAKLDAQQEADAAASKQELQDSAIQTNLTTDIPRVLPSAEEVASDDEDPTVAPKSALTLAPDLQLLRTRISDTIRVLEDFAKLAEPDRNRSEYRSQLLKDVCAYYTYSPYLAEKFLNLFPPREAFAFFEANESPRPLVIRTNTLKTHRRELAQSLIQRGATVEPVGKWSKVGLQIFESPVPIGATPEYLAGHYILQAATSFLPVMALSPQEHERILDMASAPGGKVTHIAALMKNTGTIFANDSNKARSKALIGNIHRLGAKNIIVCNYDARQFPKVMGGFDRVLLDAPCSGTGVISKDPSVKTNKTPRDFLALPHLQKQLLLCAIDSVDHASSTGGTIVYSTCSVTVEENEEVVQYALTKRPNIRIADTGLGSFGISAFTAYMGKTFDPDMKLCKRYYPHTYNVDGFFVCKLQKIGPSPRAGGAKQQQNGEQVSSKTTATTTQDTSVARNNKDQDTEILKDMLIDPEDDFGGWNEEEDRALIEKAEKRAARRRGLDIRGVRKQAEASTALTNGTDGTGKVKALCKI</sequence>
<feature type="binding site" evidence="10">
    <location>
        <begin position="411"/>
        <end position="417"/>
    </location>
    <ligand>
        <name>S-adenosyl-L-methionine</name>
        <dbReference type="ChEBI" id="CHEBI:59789"/>
    </ligand>
</feature>
<evidence type="ECO:0000256" key="2">
    <source>
        <dbReference type="ARBA" id="ARBA00007494"/>
    </source>
</evidence>
<keyword evidence="4 10" id="KW-0489">Methyltransferase</keyword>
<name>A0A8H3EYS7_9LECA</name>
<dbReference type="GO" id="GO:0009383">
    <property type="term" value="F:rRNA (cytosine-C5-)-methyltransferase activity"/>
    <property type="evidence" value="ECO:0007669"/>
    <property type="project" value="TreeGrafter"/>
</dbReference>
<evidence type="ECO:0000256" key="6">
    <source>
        <dbReference type="ARBA" id="ARBA00022691"/>
    </source>
</evidence>
<feature type="domain" description="SAM-dependent MTase RsmB/NOP-type" evidence="12">
    <location>
        <begin position="319"/>
        <end position="608"/>
    </location>
</feature>
<evidence type="ECO:0000256" key="11">
    <source>
        <dbReference type="SAM" id="MobiDB-lite"/>
    </source>
</evidence>
<dbReference type="InterPro" id="IPR011023">
    <property type="entry name" value="Nop2p"/>
</dbReference>
<feature type="compositionally biased region" description="Basic residues" evidence="11">
    <location>
        <begin position="1"/>
        <end position="11"/>
    </location>
</feature>
<dbReference type="AlphaFoldDB" id="A0A8H3EYS7"/>
<dbReference type="Proteomes" id="UP000664169">
    <property type="component" value="Unassembled WGS sequence"/>
</dbReference>
<evidence type="ECO:0000256" key="3">
    <source>
        <dbReference type="ARBA" id="ARBA00022517"/>
    </source>
</evidence>
<feature type="region of interest" description="Disordered" evidence="11">
    <location>
        <begin position="1"/>
        <end position="178"/>
    </location>
</feature>
<dbReference type="InterPro" id="IPR054728">
    <property type="entry name" value="RsmB-like_ferredoxin"/>
</dbReference>
<evidence type="ECO:0000256" key="1">
    <source>
        <dbReference type="ARBA" id="ARBA00004604"/>
    </source>
</evidence>
<dbReference type="InterPro" id="IPR023267">
    <property type="entry name" value="RCMT"/>
</dbReference>
<protein>
    <recommendedName>
        <fullName evidence="9">Nucleolar protein 2</fullName>
    </recommendedName>
</protein>
<dbReference type="Pfam" id="PF01189">
    <property type="entry name" value="Methyltr_RsmB-F"/>
    <property type="match status" value="1"/>
</dbReference>
<dbReference type="InterPro" id="IPR049560">
    <property type="entry name" value="MeTrfase_RsmB-F_NOP2_cat"/>
</dbReference>
<evidence type="ECO:0000313" key="14">
    <source>
        <dbReference type="Proteomes" id="UP000664169"/>
    </source>
</evidence>
<feature type="binding site" evidence="10">
    <location>
        <position position="435"/>
    </location>
    <ligand>
        <name>S-adenosyl-L-methionine</name>
        <dbReference type="ChEBI" id="CHEBI:59789"/>
    </ligand>
</feature>
<keyword evidence="5 10" id="KW-0808">Transferase</keyword>
<evidence type="ECO:0000256" key="10">
    <source>
        <dbReference type="PROSITE-ProRule" id="PRU01023"/>
    </source>
</evidence>
<dbReference type="GO" id="GO:0003723">
    <property type="term" value="F:RNA binding"/>
    <property type="evidence" value="ECO:0007669"/>
    <property type="project" value="UniProtKB-UniRule"/>
</dbReference>
<feature type="active site" description="Nucleophile" evidence="10">
    <location>
        <position position="536"/>
    </location>
</feature>
<feature type="binding site" evidence="10">
    <location>
        <position position="479"/>
    </location>
    <ligand>
        <name>S-adenosyl-L-methionine</name>
        <dbReference type="ChEBI" id="CHEBI:59789"/>
    </ligand>
</feature>
<keyword evidence="3" id="KW-0690">Ribosome biogenesis</keyword>
<gene>
    <name evidence="13" type="ORF">GOMPHAMPRED_007368</name>
</gene>
<keyword evidence="8" id="KW-0539">Nucleus</keyword>
<evidence type="ECO:0000256" key="9">
    <source>
        <dbReference type="ARBA" id="ARBA00082314"/>
    </source>
</evidence>
<dbReference type="PRINTS" id="PR02012">
    <property type="entry name" value="RCMTNOP2"/>
</dbReference>
<dbReference type="GO" id="GO:0000470">
    <property type="term" value="P:maturation of LSU-rRNA"/>
    <property type="evidence" value="ECO:0007669"/>
    <property type="project" value="TreeGrafter"/>
</dbReference>
<evidence type="ECO:0000256" key="8">
    <source>
        <dbReference type="ARBA" id="ARBA00023242"/>
    </source>
</evidence>
<dbReference type="InterPro" id="IPR023273">
    <property type="entry name" value="RCMT_NOP2"/>
</dbReference>
<comment type="similarity">
    <text evidence="2 10">Belongs to the class I-like SAM-binding methyltransferase superfamily. RsmB/NOP family.</text>
</comment>
<feature type="compositionally biased region" description="Low complexity" evidence="11">
    <location>
        <begin position="26"/>
        <end position="36"/>
    </location>
</feature>
<dbReference type="PROSITE" id="PS01153">
    <property type="entry name" value="NOL1_NOP2_SUN"/>
    <property type="match status" value="1"/>
</dbReference>
<dbReference type="Pfam" id="PF22458">
    <property type="entry name" value="RsmF-B_ferredox"/>
    <property type="match status" value="1"/>
</dbReference>
<dbReference type="OrthoDB" id="427002at2759"/>
<dbReference type="InterPro" id="IPR018314">
    <property type="entry name" value="RsmB/NOL1/NOP2-like_CS"/>
</dbReference>
<feature type="compositionally biased region" description="Polar residues" evidence="11">
    <location>
        <begin position="618"/>
        <end position="629"/>
    </location>
</feature>
<feature type="compositionally biased region" description="Acidic residues" evidence="11">
    <location>
        <begin position="139"/>
        <end position="163"/>
    </location>
</feature>
<dbReference type="GO" id="GO:0070475">
    <property type="term" value="P:rRNA base methylation"/>
    <property type="evidence" value="ECO:0007669"/>
    <property type="project" value="TreeGrafter"/>
</dbReference>